<name>A0A1G7XZC9_9GAMM</name>
<dbReference type="GO" id="GO:0044550">
    <property type="term" value="P:secondary metabolite biosynthetic process"/>
    <property type="evidence" value="ECO:0007669"/>
    <property type="project" value="TreeGrafter"/>
</dbReference>
<dbReference type="GO" id="GO:0004315">
    <property type="term" value="F:3-oxoacyl-[acyl-carrier-protein] synthase activity"/>
    <property type="evidence" value="ECO:0007669"/>
    <property type="project" value="InterPro"/>
</dbReference>
<dbReference type="CDD" id="cd00830">
    <property type="entry name" value="KAS_III"/>
    <property type="match status" value="1"/>
</dbReference>
<dbReference type="STRING" id="29435.SAMN05216588_101340"/>
<organism evidence="5 6">
    <name type="scientific">Phytopseudomonas flavescens</name>
    <dbReference type="NCBI Taxonomy" id="29435"/>
    <lineage>
        <taxon>Bacteria</taxon>
        <taxon>Pseudomonadati</taxon>
        <taxon>Pseudomonadota</taxon>
        <taxon>Gammaproteobacteria</taxon>
        <taxon>Pseudomonadales</taxon>
        <taxon>Pseudomonadaceae</taxon>
        <taxon>Phytopseudomonas</taxon>
    </lineage>
</organism>
<gene>
    <name evidence="5" type="ORF">SAMN05216588_101340</name>
</gene>
<dbReference type="NCBIfam" id="NF005703">
    <property type="entry name" value="PRK07515.1"/>
    <property type="match status" value="1"/>
</dbReference>
<dbReference type="PANTHER" id="PTHR34069">
    <property type="entry name" value="3-OXOACYL-[ACYL-CARRIER-PROTEIN] SYNTHASE 3"/>
    <property type="match status" value="1"/>
</dbReference>
<dbReference type="InterPro" id="IPR013747">
    <property type="entry name" value="ACP_syn_III_C"/>
</dbReference>
<feature type="domain" description="Beta-ketoacyl-[acyl-carrier-protein] synthase III N-terminal" evidence="4">
    <location>
        <begin position="150"/>
        <end position="214"/>
    </location>
</feature>
<evidence type="ECO:0000256" key="1">
    <source>
        <dbReference type="ARBA" id="ARBA00022679"/>
    </source>
</evidence>
<dbReference type="FunFam" id="3.40.47.10:FF:000051">
    <property type="entry name" value="3-oxoacyl-Acyl-carrier-protein synthase III"/>
    <property type="match status" value="1"/>
</dbReference>
<dbReference type="GO" id="GO:0006633">
    <property type="term" value="P:fatty acid biosynthetic process"/>
    <property type="evidence" value="ECO:0007669"/>
    <property type="project" value="InterPro"/>
</dbReference>
<evidence type="ECO:0000256" key="2">
    <source>
        <dbReference type="ARBA" id="ARBA00023315"/>
    </source>
</evidence>
<protein>
    <submittedName>
        <fullName evidence="5">Beta-ketodecanoyl-[acyl-carrier-protein] synthase</fullName>
    </submittedName>
</protein>
<evidence type="ECO:0000313" key="6">
    <source>
        <dbReference type="Proteomes" id="UP000198606"/>
    </source>
</evidence>
<keyword evidence="1" id="KW-0808">Transferase</keyword>
<evidence type="ECO:0000313" key="5">
    <source>
        <dbReference type="EMBL" id="SDG89491.1"/>
    </source>
</evidence>
<dbReference type="PANTHER" id="PTHR34069:SF2">
    <property type="entry name" value="BETA-KETOACYL-[ACYL-CARRIER-PROTEIN] SYNTHASE III"/>
    <property type="match status" value="1"/>
</dbReference>
<evidence type="ECO:0000259" key="3">
    <source>
        <dbReference type="Pfam" id="PF08541"/>
    </source>
</evidence>
<dbReference type="FunFam" id="3.40.47.10:FF:000049">
    <property type="entry name" value="3-oxoacyl-Acyl-carrier-protein synthase III"/>
    <property type="match status" value="1"/>
</dbReference>
<dbReference type="InterPro" id="IPR013751">
    <property type="entry name" value="ACP_syn_III_N"/>
</dbReference>
<dbReference type="Pfam" id="PF08545">
    <property type="entry name" value="ACP_syn_III"/>
    <property type="match status" value="1"/>
</dbReference>
<dbReference type="Pfam" id="PF08541">
    <property type="entry name" value="ACP_syn_III_C"/>
    <property type="match status" value="1"/>
</dbReference>
<reference evidence="5 6" key="1">
    <citation type="submission" date="2016-10" db="EMBL/GenBank/DDBJ databases">
        <authorList>
            <person name="de Groot N.N."/>
        </authorList>
    </citation>
    <scope>NUCLEOTIDE SEQUENCE [LARGE SCALE GENOMIC DNA]</scope>
    <source>
        <strain evidence="5 6">LMG 18387</strain>
    </source>
</reference>
<proteinExistence type="predicted"/>
<dbReference type="AlphaFoldDB" id="A0A1G7XZC9"/>
<evidence type="ECO:0000259" key="4">
    <source>
        <dbReference type="Pfam" id="PF08545"/>
    </source>
</evidence>
<dbReference type="EMBL" id="FNDG01000001">
    <property type="protein sequence ID" value="SDG89491.1"/>
    <property type="molecule type" value="Genomic_DNA"/>
</dbReference>
<dbReference type="InterPro" id="IPR016039">
    <property type="entry name" value="Thiolase-like"/>
</dbReference>
<accession>A0A1G7XZC9</accession>
<keyword evidence="2" id="KW-0012">Acyltransferase</keyword>
<feature type="domain" description="Beta-ketoacyl-[acyl-carrier-protein] synthase III C-terminal" evidence="3">
    <location>
        <begin position="283"/>
        <end position="372"/>
    </location>
</feature>
<dbReference type="SUPFAM" id="SSF53901">
    <property type="entry name" value="Thiolase-like"/>
    <property type="match status" value="1"/>
</dbReference>
<dbReference type="RefSeq" id="WP_084305643.1">
    <property type="nucleotide sequence ID" value="NZ_FNDG01000001.1"/>
</dbReference>
<dbReference type="Proteomes" id="UP000198606">
    <property type="component" value="Unassembled WGS sequence"/>
</dbReference>
<sequence length="374" mass="40414">MHNVVISGTGLYTPANSISNDELVASFNAYVQQFNSENAEAIERGEIEALSESNSAFIEKASGIKSRFVIDKQGILDPQRMVPYIAERDNEQWGILCEMAVAAAEQALARAGKTVADIDGVIVACSNLQRAYPAVAIEVQAALGIQGFGYDMNVACSSATFGIQAAVNSVQLGQARAILMVNPEICTGHLNFRDRDSHFIFGDAATAVIIERADLATSEYQFEVVGTKLLTQFSNNIRNNFGFLNRAAQDGSQAAGDKLFVQEGRKVFKEVCPMVAELIASHLQENQLDVADVKRFWLHQANLNMNQLIVRKLLGRDAEAHEAPVILDTYANTSSAGSVIALHKNQDDLPAGSLGVLSSFGAGYSIGSVILRKR</sequence>
<dbReference type="Gene3D" id="3.40.47.10">
    <property type="match status" value="2"/>
</dbReference>